<dbReference type="Proteomes" id="UP000012174">
    <property type="component" value="Unassembled WGS sequence"/>
</dbReference>
<accession>M7TC60</accession>
<dbReference type="InterPro" id="IPR036400">
    <property type="entry name" value="Cyt_B5-like_heme/steroid_sf"/>
</dbReference>
<dbReference type="AlphaFoldDB" id="M7TC60"/>
<dbReference type="HOGENOM" id="CLU_1408757_0_0_1"/>
<dbReference type="EMBL" id="KB706424">
    <property type="protein sequence ID" value="EMR67471.1"/>
    <property type="molecule type" value="Genomic_DNA"/>
</dbReference>
<name>M7TC60_EUTLA</name>
<dbReference type="KEGG" id="ela:UCREL1_5527"/>
<sequence>MDFKKYHSQNWLQNYRHLQVGRLVRTILPTSWPMSKTQMILHNWVFEISGLANDNPALYQALLPFGGIDATAILVGGSSRDADPLAELYTSETGRIVAGVFDNKPQRDIPSGEIALHNNPMRPEGAWVTILGSVYNVTELTDPVLSRWLINKYSFRIIGNVVQGPAWPVLDMNPEPEPEVVPSDQGWMSIHCI</sequence>
<gene>
    <name evidence="1" type="ORF">UCREL1_5527</name>
</gene>
<organism evidence="1 2">
    <name type="scientific">Eutypa lata (strain UCR-EL1)</name>
    <name type="common">Grapevine dieback disease fungus</name>
    <name type="synonym">Eutypa armeniacae</name>
    <dbReference type="NCBI Taxonomy" id="1287681"/>
    <lineage>
        <taxon>Eukaryota</taxon>
        <taxon>Fungi</taxon>
        <taxon>Dikarya</taxon>
        <taxon>Ascomycota</taxon>
        <taxon>Pezizomycotina</taxon>
        <taxon>Sordariomycetes</taxon>
        <taxon>Xylariomycetidae</taxon>
        <taxon>Xylariales</taxon>
        <taxon>Diatrypaceae</taxon>
        <taxon>Eutypa</taxon>
    </lineage>
</organism>
<dbReference type="SUPFAM" id="SSF55856">
    <property type="entry name" value="Cytochrome b5-like heme/steroid binding domain"/>
    <property type="match status" value="1"/>
</dbReference>
<reference evidence="2" key="1">
    <citation type="journal article" date="2013" name="Genome Announc.">
        <title>Draft genome sequence of the grapevine dieback fungus Eutypa lata UCR-EL1.</title>
        <authorList>
            <person name="Blanco-Ulate B."/>
            <person name="Rolshausen P.E."/>
            <person name="Cantu D."/>
        </authorList>
    </citation>
    <scope>NUCLEOTIDE SEQUENCE [LARGE SCALE GENOMIC DNA]</scope>
    <source>
        <strain evidence="2">UCR-EL1</strain>
    </source>
</reference>
<keyword evidence="2" id="KW-1185">Reference proteome</keyword>
<evidence type="ECO:0000313" key="2">
    <source>
        <dbReference type="Proteomes" id="UP000012174"/>
    </source>
</evidence>
<proteinExistence type="predicted"/>
<protein>
    <submittedName>
        <fullName evidence="1">Uncharacterized protein</fullName>
    </submittedName>
</protein>
<evidence type="ECO:0000313" key="1">
    <source>
        <dbReference type="EMBL" id="EMR67471.1"/>
    </source>
</evidence>
<dbReference type="OrthoDB" id="10254945at2759"/>